<accession>A0A1I4ENJ9</accession>
<reference evidence="1 2" key="1">
    <citation type="submission" date="2016-10" db="EMBL/GenBank/DDBJ databases">
        <authorList>
            <person name="Varghese N."/>
            <person name="Submissions S."/>
        </authorList>
    </citation>
    <scope>NUCLEOTIDE SEQUENCE [LARGE SCALE GENOMIC DNA]</scope>
    <source>
        <strain evidence="1 2">DSM 21822</strain>
    </source>
</reference>
<proteinExistence type="predicted"/>
<organism evidence="1 2">
    <name type="scientific">Neomesorhizobium albiziae</name>
    <dbReference type="NCBI Taxonomy" id="335020"/>
    <lineage>
        <taxon>Bacteria</taxon>
        <taxon>Pseudomonadati</taxon>
        <taxon>Pseudomonadota</taxon>
        <taxon>Alphaproteobacteria</taxon>
        <taxon>Hyphomicrobiales</taxon>
        <taxon>Phyllobacteriaceae</taxon>
        <taxon>Neomesorhizobium</taxon>
    </lineage>
</organism>
<dbReference type="AlphaFoldDB" id="A0A1I4ENJ9"/>
<keyword evidence="2" id="KW-1185">Reference proteome</keyword>
<protein>
    <submittedName>
        <fullName evidence="1">Uncharacterized protein</fullName>
    </submittedName>
</protein>
<name>A0A1I4ENJ9_9HYPH</name>
<sequence>MKLHALLMNWYSAAHDFVAPRYRPELHYMRGPGPAFARRAVMVESSRVPPIMRAPRR</sequence>
<evidence type="ECO:0000313" key="1">
    <source>
        <dbReference type="EMBL" id="SFL05731.1"/>
    </source>
</evidence>
<gene>
    <name evidence="1" type="ORF">SAMN04488498_12719</name>
</gene>
<dbReference type="EMBL" id="FOSL01000027">
    <property type="protein sequence ID" value="SFL05731.1"/>
    <property type="molecule type" value="Genomic_DNA"/>
</dbReference>
<dbReference type="Proteomes" id="UP000323300">
    <property type="component" value="Unassembled WGS sequence"/>
</dbReference>
<evidence type="ECO:0000313" key="2">
    <source>
        <dbReference type="Proteomes" id="UP000323300"/>
    </source>
</evidence>